<dbReference type="Gene3D" id="2.30.38.10">
    <property type="entry name" value="Luciferase, Domain 3"/>
    <property type="match status" value="1"/>
</dbReference>
<keyword evidence="4" id="KW-0436">Ligase</keyword>
<keyword evidence="2" id="KW-0596">Phosphopantetheine</keyword>
<evidence type="ECO:0000313" key="8">
    <source>
        <dbReference type="Proteomes" id="UP000481033"/>
    </source>
</evidence>
<dbReference type="GO" id="GO:0031177">
    <property type="term" value="F:phosphopantetheine binding"/>
    <property type="evidence" value="ECO:0007669"/>
    <property type="project" value="TreeGrafter"/>
</dbReference>
<dbReference type="Gene3D" id="3.40.50.980">
    <property type="match status" value="2"/>
</dbReference>
<dbReference type="FunFam" id="3.40.50.980:FF:000001">
    <property type="entry name" value="Non-ribosomal peptide synthetase"/>
    <property type="match status" value="1"/>
</dbReference>
<evidence type="ECO:0000256" key="4">
    <source>
        <dbReference type="ARBA" id="ARBA00022598"/>
    </source>
</evidence>
<reference evidence="7 8" key="1">
    <citation type="journal article" date="2020" name="Microb. Ecol.">
        <title>Ecogenomics of the Marine Benthic Filamentous Cyanobacterium Adonisia.</title>
        <authorList>
            <person name="Walter J.M."/>
            <person name="Coutinho F.H."/>
            <person name="Leomil L."/>
            <person name="Hargreaves P.I."/>
            <person name="Campeao M.E."/>
            <person name="Vieira V.V."/>
            <person name="Silva B.S."/>
            <person name="Fistarol G.O."/>
            <person name="Salomon P.S."/>
            <person name="Sawabe T."/>
            <person name="Mino S."/>
            <person name="Hosokawa M."/>
            <person name="Miyashita H."/>
            <person name="Maruyama F."/>
            <person name="van Verk M.C."/>
            <person name="Dutilh B.E."/>
            <person name="Thompson C.C."/>
            <person name="Thompson F.L."/>
        </authorList>
    </citation>
    <scope>NUCLEOTIDE SEQUENCE [LARGE SCALE GENOMIC DNA]</scope>
    <source>
        <strain evidence="7 8">CCMR0081</strain>
    </source>
</reference>
<dbReference type="EMBL" id="QXHD01000004">
    <property type="protein sequence ID" value="NEZ61089.1"/>
    <property type="molecule type" value="Genomic_DNA"/>
</dbReference>
<dbReference type="FunFam" id="3.30.300.30:FF:000010">
    <property type="entry name" value="Enterobactin synthetase component F"/>
    <property type="match status" value="1"/>
</dbReference>
<dbReference type="GO" id="GO:0043041">
    <property type="term" value="P:amino acid activation for nonribosomal peptide biosynthetic process"/>
    <property type="evidence" value="ECO:0007669"/>
    <property type="project" value="TreeGrafter"/>
</dbReference>
<dbReference type="PANTHER" id="PTHR45527:SF10">
    <property type="entry name" value="PYOCHELIN SYNTHASE PCHF"/>
    <property type="match status" value="1"/>
</dbReference>
<accession>A0A6M0RY15</accession>
<keyword evidence="8" id="KW-1185">Reference proteome</keyword>
<dbReference type="Pfam" id="PF00501">
    <property type="entry name" value="AMP-binding"/>
    <property type="match status" value="1"/>
</dbReference>
<comment type="caution">
    <text evidence="7">The sequence shown here is derived from an EMBL/GenBank/DDBJ whole genome shotgun (WGS) entry which is preliminary data.</text>
</comment>
<evidence type="ECO:0000313" key="7">
    <source>
        <dbReference type="EMBL" id="NEZ61089.1"/>
    </source>
</evidence>
<protein>
    <submittedName>
        <fullName evidence="7">Amino acid adenylation domain-containing protein</fullName>
    </submittedName>
</protein>
<dbReference type="Pfam" id="PF13193">
    <property type="entry name" value="AMP-binding_C"/>
    <property type="match status" value="1"/>
</dbReference>
<dbReference type="InterPro" id="IPR010071">
    <property type="entry name" value="AA_adenyl_dom"/>
</dbReference>
<dbReference type="NCBIfam" id="TIGR01733">
    <property type="entry name" value="AA-adenyl-dom"/>
    <property type="match status" value="1"/>
</dbReference>
<evidence type="ECO:0000259" key="5">
    <source>
        <dbReference type="Pfam" id="PF00501"/>
    </source>
</evidence>
<dbReference type="SUPFAM" id="SSF56801">
    <property type="entry name" value="Acetyl-CoA synthetase-like"/>
    <property type="match status" value="1"/>
</dbReference>
<sequence>MIPAAQLSQRVTANLTTAPLPEETLYSLFVHQAKQNPQQIAIITSKQSITYDLLYRRANQVGHYLNQLLGICSDHTVAIVMEKGWEQIVGVLGILAAGAAYVPIDPDLPSERFQYLLENSGVNIALTQSWLEEKVVWPATIQRFAVDLIHLFPNTEHQLLSLPGPDDLAYVIYTSGSTGLPKGVMITHRNVVNVVIHTNQRFQVSSKDRILALTALNHDLSVYDIFGPLSAGGTIVMPDAAAAKFARHWLDLLTKERVTLWNSVPAMMEMLVNYLDIKSEKLPQSLRLAILGGDWLPVSLASRLKALSPDLNILSIGGPTETTIWNIGYLIQDIDPNWKSIPYGKPMANSKYYILNNNLEDCPVWVPGQMYCAGVQLAKGYWCNPEKTAANFIAHPRTGERIYRTGDLGRYLPDGNIEFLGRADFQIKLRGYRIEAGEIESTLAKHPAVKNALVTVTTTKQNQQSLTAHVILRQGHSLTIEELRNFLNQKLPTYMVPSYFKFLDALPLTANGKVDRRALSG</sequence>
<evidence type="ECO:0000256" key="3">
    <source>
        <dbReference type="ARBA" id="ARBA00022553"/>
    </source>
</evidence>
<dbReference type="CDD" id="cd12114">
    <property type="entry name" value="A_NRPS_TlmIV_like"/>
    <property type="match status" value="1"/>
</dbReference>
<dbReference type="Proteomes" id="UP000481033">
    <property type="component" value="Unassembled WGS sequence"/>
</dbReference>
<dbReference type="GO" id="GO:0044550">
    <property type="term" value="P:secondary metabolite biosynthetic process"/>
    <property type="evidence" value="ECO:0007669"/>
    <property type="project" value="UniProtKB-ARBA"/>
</dbReference>
<keyword evidence="3" id="KW-0597">Phosphoprotein</keyword>
<dbReference type="PANTHER" id="PTHR45527">
    <property type="entry name" value="NONRIBOSOMAL PEPTIDE SYNTHETASE"/>
    <property type="match status" value="1"/>
</dbReference>
<gene>
    <name evidence="7" type="ORF">DXZ20_36730</name>
</gene>
<dbReference type="GO" id="GO:0005737">
    <property type="term" value="C:cytoplasm"/>
    <property type="evidence" value="ECO:0007669"/>
    <property type="project" value="TreeGrafter"/>
</dbReference>
<dbReference type="InterPro" id="IPR000873">
    <property type="entry name" value="AMP-dep_synth/lig_dom"/>
</dbReference>
<dbReference type="InterPro" id="IPR020845">
    <property type="entry name" value="AMP-binding_CS"/>
</dbReference>
<feature type="domain" description="AMP-dependent synthetase/ligase" evidence="5">
    <location>
        <begin position="30"/>
        <end position="382"/>
    </location>
</feature>
<proteinExistence type="predicted"/>
<dbReference type="AlphaFoldDB" id="A0A6M0RY15"/>
<dbReference type="InterPro" id="IPR045851">
    <property type="entry name" value="AMP-bd_C_sf"/>
</dbReference>
<dbReference type="PROSITE" id="PS00455">
    <property type="entry name" value="AMP_BINDING"/>
    <property type="match status" value="1"/>
</dbReference>
<dbReference type="FunFam" id="3.40.50.12780:FF:000012">
    <property type="entry name" value="Non-ribosomal peptide synthetase"/>
    <property type="match status" value="1"/>
</dbReference>
<dbReference type="InterPro" id="IPR020459">
    <property type="entry name" value="AMP-binding"/>
</dbReference>
<dbReference type="Gene3D" id="3.30.300.30">
    <property type="match status" value="1"/>
</dbReference>
<dbReference type="InterPro" id="IPR025110">
    <property type="entry name" value="AMP-bd_C"/>
</dbReference>
<organism evidence="7 8">
    <name type="scientific">Adonisia turfae CCMR0081</name>
    <dbReference type="NCBI Taxonomy" id="2292702"/>
    <lineage>
        <taxon>Bacteria</taxon>
        <taxon>Bacillati</taxon>
        <taxon>Cyanobacteriota</taxon>
        <taxon>Adonisia</taxon>
        <taxon>Adonisia turfae</taxon>
    </lineage>
</organism>
<feature type="domain" description="AMP-binding enzyme C-terminal" evidence="6">
    <location>
        <begin position="438"/>
        <end position="513"/>
    </location>
</feature>
<evidence type="ECO:0000256" key="1">
    <source>
        <dbReference type="ARBA" id="ARBA00004924"/>
    </source>
</evidence>
<comment type="pathway">
    <text evidence="1">Siderophore biosynthesis.</text>
</comment>
<dbReference type="GO" id="GO:0016874">
    <property type="term" value="F:ligase activity"/>
    <property type="evidence" value="ECO:0007669"/>
    <property type="project" value="UniProtKB-KW"/>
</dbReference>
<dbReference type="PRINTS" id="PR00154">
    <property type="entry name" value="AMPBINDING"/>
</dbReference>
<name>A0A6M0RY15_9CYAN</name>
<evidence type="ECO:0000256" key="2">
    <source>
        <dbReference type="ARBA" id="ARBA00022450"/>
    </source>
</evidence>
<evidence type="ECO:0000259" key="6">
    <source>
        <dbReference type="Pfam" id="PF13193"/>
    </source>
</evidence>